<reference evidence="2" key="1">
    <citation type="journal article" date="2009" name="Genome Res.">
        <title>Comparative genomic analyses of the human fungal pathogens Coccidioides and their relatives.</title>
        <authorList>
            <person name="Sharpton T.J."/>
            <person name="Stajich J.E."/>
            <person name="Rounsley S.D."/>
            <person name="Gardner M.J."/>
            <person name="Wortman J.R."/>
            <person name="Jordar V.S."/>
            <person name="Maiti R."/>
            <person name="Kodira C.D."/>
            <person name="Neafsey D.E."/>
            <person name="Zeng Q."/>
            <person name="Hung C.-Y."/>
            <person name="McMahan C."/>
            <person name="Muszewska A."/>
            <person name="Grynberg M."/>
            <person name="Mandel M.A."/>
            <person name="Kellner E.M."/>
            <person name="Barker B.M."/>
            <person name="Galgiani J.N."/>
            <person name="Orbach M.J."/>
            <person name="Kirkland T.N."/>
            <person name="Cole G.T."/>
            <person name="Henn M.R."/>
            <person name="Birren B.W."/>
            <person name="Taylor J.W."/>
        </authorList>
    </citation>
    <scope>NUCLEOTIDE SEQUENCE [LARGE SCALE GENOMIC DNA]</scope>
    <source>
        <strain evidence="2">UAMH 1704</strain>
    </source>
</reference>
<accession>C4JRT2</accession>
<dbReference type="InParanoid" id="C4JRT2"/>
<protein>
    <submittedName>
        <fullName evidence="1">Uncharacterized protein</fullName>
    </submittedName>
</protein>
<name>C4JRT2_UNCRE</name>
<dbReference type="KEGG" id="ure:UREG_05171"/>
<sequence length="86" mass="9636">MSESESACVCWQEVTETQPMEAGVCLPDIHGDNSTGLGLKVKWHQSGFLEKLGKLAAQPHDFIGPERITVADLCFHWRRLVTRTQL</sequence>
<proteinExistence type="predicted"/>
<dbReference type="AlphaFoldDB" id="C4JRT2"/>
<dbReference type="GeneID" id="8438143"/>
<evidence type="ECO:0000313" key="1">
    <source>
        <dbReference type="EMBL" id="EEP80329.1"/>
    </source>
</evidence>
<dbReference type="EMBL" id="CH476617">
    <property type="protein sequence ID" value="EEP80329.1"/>
    <property type="molecule type" value="Genomic_DNA"/>
</dbReference>
<evidence type="ECO:0000313" key="2">
    <source>
        <dbReference type="Proteomes" id="UP000002058"/>
    </source>
</evidence>
<organism evidence="1 2">
    <name type="scientific">Uncinocarpus reesii (strain UAMH 1704)</name>
    <dbReference type="NCBI Taxonomy" id="336963"/>
    <lineage>
        <taxon>Eukaryota</taxon>
        <taxon>Fungi</taxon>
        <taxon>Dikarya</taxon>
        <taxon>Ascomycota</taxon>
        <taxon>Pezizomycotina</taxon>
        <taxon>Eurotiomycetes</taxon>
        <taxon>Eurotiomycetidae</taxon>
        <taxon>Onygenales</taxon>
        <taxon>Onygenaceae</taxon>
        <taxon>Uncinocarpus</taxon>
    </lineage>
</organism>
<dbReference type="Proteomes" id="UP000002058">
    <property type="component" value="Unassembled WGS sequence"/>
</dbReference>
<dbReference type="VEuPathDB" id="FungiDB:UREG_05171"/>
<dbReference type="RefSeq" id="XP_002584482.1">
    <property type="nucleotide sequence ID" value="XM_002584436.1"/>
</dbReference>
<dbReference type="HOGENOM" id="CLU_2499563_0_0_1"/>
<keyword evidence="2" id="KW-1185">Reference proteome</keyword>
<gene>
    <name evidence="1" type="ORF">UREG_05171</name>
</gene>